<protein>
    <recommendedName>
        <fullName evidence="3">DUF4177 domain-containing protein</fullName>
    </recommendedName>
</protein>
<evidence type="ECO:0000313" key="2">
    <source>
        <dbReference type="Proteomes" id="UP001208689"/>
    </source>
</evidence>
<name>A0ABY6HPW7_9ARCH</name>
<dbReference type="EMBL" id="CP104013">
    <property type="protein sequence ID" value="UYP45455.1"/>
    <property type="molecule type" value="Genomic_DNA"/>
</dbReference>
<accession>A0ABY6HPW7</accession>
<reference evidence="1" key="1">
    <citation type="submission" date="2022-09" db="EMBL/GenBank/DDBJ databases">
        <title>Actin cytoskeleton and complex cell architecture in an #Asgard archaeon.</title>
        <authorList>
            <person name="Ponce Toledo R.I."/>
            <person name="Schleper C."/>
            <person name="Rodrigues Oliveira T."/>
            <person name="Wollweber F."/>
            <person name="Xu J."/>
            <person name="Rittmann S."/>
            <person name="Klingl A."/>
            <person name="Pilhofer M."/>
        </authorList>
    </citation>
    <scope>NUCLEOTIDE SEQUENCE</scope>
    <source>
        <strain evidence="1">B-35</strain>
    </source>
</reference>
<dbReference type="Proteomes" id="UP001208689">
    <property type="component" value="Chromosome"/>
</dbReference>
<proteinExistence type="predicted"/>
<evidence type="ECO:0008006" key="3">
    <source>
        <dbReference type="Google" id="ProtNLM"/>
    </source>
</evidence>
<sequence length="63" mass="7434">MTKNASDQSKFIYYEYSLQKDQKKSTIIQNIETMGWKFQQCIVPEHLKNTVGYVFTKPKIVSQ</sequence>
<keyword evidence="2" id="KW-1185">Reference proteome</keyword>
<evidence type="ECO:0000313" key="1">
    <source>
        <dbReference type="EMBL" id="UYP45455.1"/>
    </source>
</evidence>
<gene>
    <name evidence="1" type="ORF">NEF87_001740</name>
</gene>
<organism evidence="1 2">
    <name type="scientific">Candidatus Lokiarchaeum ossiferum</name>
    <dbReference type="NCBI Taxonomy" id="2951803"/>
    <lineage>
        <taxon>Archaea</taxon>
        <taxon>Promethearchaeati</taxon>
        <taxon>Promethearchaeota</taxon>
        <taxon>Promethearchaeia</taxon>
        <taxon>Promethearchaeales</taxon>
        <taxon>Promethearchaeaceae</taxon>
        <taxon>Candidatus Lokiarchaeum</taxon>
    </lineage>
</organism>